<keyword evidence="2" id="KW-0472">Membrane</keyword>
<proteinExistence type="predicted"/>
<evidence type="ECO:0000313" key="3">
    <source>
        <dbReference type="EMBL" id="EMS57548.1"/>
    </source>
</evidence>
<reference evidence="3" key="1">
    <citation type="journal article" date="2013" name="Nature">
        <title>Draft genome of the wheat A-genome progenitor Triticum urartu.</title>
        <authorList>
            <person name="Ling H.Q."/>
            <person name="Zhao S."/>
            <person name="Liu D."/>
            <person name="Wang J."/>
            <person name="Sun H."/>
            <person name="Zhang C."/>
            <person name="Fan H."/>
            <person name="Li D."/>
            <person name="Dong L."/>
            <person name="Tao Y."/>
            <person name="Gao C."/>
            <person name="Wu H."/>
            <person name="Li Y."/>
            <person name="Cui Y."/>
            <person name="Guo X."/>
            <person name="Zheng S."/>
            <person name="Wang B."/>
            <person name="Yu K."/>
            <person name="Liang Q."/>
            <person name="Yang W."/>
            <person name="Lou X."/>
            <person name="Chen J."/>
            <person name="Feng M."/>
            <person name="Jian J."/>
            <person name="Zhang X."/>
            <person name="Luo G."/>
            <person name="Jiang Y."/>
            <person name="Liu J."/>
            <person name="Wang Z."/>
            <person name="Sha Y."/>
            <person name="Zhang B."/>
            <person name="Wu H."/>
            <person name="Tang D."/>
            <person name="Shen Q."/>
            <person name="Xue P."/>
            <person name="Zou S."/>
            <person name="Wang X."/>
            <person name="Liu X."/>
            <person name="Wang F."/>
            <person name="Yang Y."/>
            <person name="An X."/>
            <person name="Dong Z."/>
            <person name="Zhang K."/>
            <person name="Zhang X."/>
            <person name="Luo M.C."/>
            <person name="Dvorak J."/>
            <person name="Tong Y."/>
            <person name="Wang J."/>
            <person name="Yang H."/>
            <person name="Li Z."/>
            <person name="Wang D."/>
            <person name="Zhang A."/>
            <person name="Wang J."/>
        </authorList>
    </citation>
    <scope>NUCLEOTIDE SEQUENCE</scope>
</reference>
<evidence type="ECO:0000256" key="2">
    <source>
        <dbReference type="SAM" id="Phobius"/>
    </source>
</evidence>
<dbReference type="EMBL" id="KD143586">
    <property type="protein sequence ID" value="EMS57548.1"/>
    <property type="molecule type" value="Genomic_DNA"/>
</dbReference>
<dbReference type="PANTHER" id="PTHR35161">
    <property type="entry name" value="OS02G0303100 PROTEIN"/>
    <property type="match status" value="1"/>
</dbReference>
<evidence type="ECO:0000256" key="1">
    <source>
        <dbReference type="SAM" id="MobiDB-lite"/>
    </source>
</evidence>
<keyword evidence="2" id="KW-0812">Transmembrane</keyword>
<feature type="transmembrane region" description="Helical" evidence="2">
    <location>
        <begin position="431"/>
        <end position="453"/>
    </location>
</feature>
<name>M7Z370_TRIUA</name>
<keyword evidence="2" id="KW-1133">Transmembrane helix</keyword>
<sequence>MGKKQRRSWRKLDRLSMSISAVSHGSAPAPQAARFPRPPAASTRVPDVEHNCTLQPPPAPTYADAVRANIIPSPRDRHNRTPPSSSLTNVAGTNGTAISGAGRPSLQSLEIANYSWEEVSSEEDAFSLALLHAAKQIREDANFEKEEVPIITGICLHNIGCPKSIQNLTGFLKNNPLTRSMDIFECKMTILTATPQGRILIQTLMAVVSECHSRNKTWNGEFEHKHIRIITTRQSKKFIMILKDPVKLEGEALLQAMLNDLRTAAAILIPLYRTNNDLPVGFFELQDDLEGATRHLVSQPRFLEYLRYHPAIMSSAGRSKFAKALSSRPTYRDRILGAITGPYHNDWRTVVNSEMRDNTAIDVLTAVYHHKPGTSYGRTMGELARFIRNVLVHGKEHKRQDGVVIYYDEHDLEMYLFKIFTPFLPSIMRTLLISGNMVVVFCMGLKVAVLQILTIGNAKIRPRNYEKLS</sequence>
<dbReference type="AlphaFoldDB" id="M7Z370"/>
<protein>
    <submittedName>
        <fullName evidence="3">Uncharacterized protein</fullName>
    </submittedName>
</protein>
<dbReference type="STRING" id="4572.M7Z370"/>
<feature type="region of interest" description="Disordered" evidence="1">
    <location>
        <begin position="20"/>
        <end position="45"/>
    </location>
</feature>
<dbReference type="PANTHER" id="PTHR35161:SF22">
    <property type="match status" value="1"/>
</dbReference>
<gene>
    <name evidence="3" type="ORF">TRIUR3_26967</name>
</gene>
<organism evidence="3">
    <name type="scientific">Triticum urartu</name>
    <name type="common">Red wild einkorn</name>
    <name type="synonym">Crithodium urartu</name>
    <dbReference type="NCBI Taxonomy" id="4572"/>
    <lineage>
        <taxon>Eukaryota</taxon>
        <taxon>Viridiplantae</taxon>
        <taxon>Streptophyta</taxon>
        <taxon>Embryophyta</taxon>
        <taxon>Tracheophyta</taxon>
        <taxon>Spermatophyta</taxon>
        <taxon>Magnoliopsida</taxon>
        <taxon>Liliopsida</taxon>
        <taxon>Poales</taxon>
        <taxon>Poaceae</taxon>
        <taxon>BOP clade</taxon>
        <taxon>Pooideae</taxon>
        <taxon>Triticodae</taxon>
        <taxon>Triticeae</taxon>
        <taxon>Triticinae</taxon>
        <taxon>Triticum</taxon>
    </lineage>
</organism>
<accession>M7Z370</accession>